<comment type="caution">
    <text evidence="4">The sequence shown here is derived from an EMBL/GenBank/DDBJ whole genome shotgun (WGS) entry which is preliminary data.</text>
</comment>
<feature type="transmembrane region" description="Helical" evidence="2">
    <location>
        <begin position="71"/>
        <end position="89"/>
    </location>
</feature>
<evidence type="ECO:0000256" key="2">
    <source>
        <dbReference type="SAM" id="Phobius"/>
    </source>
</evidence>
<reference evidence="4 5" key="1">
    <citation type="submission" date="2023-03" db="EMBL/GenBank/DDBJ databases">
        <title>Genome sequence of Lichtheimia ornata CBS 291.66.</title>
        <authorList>
            <person name="Mohabir J.T."/>
            <person name="Shea T.P."/>
            <person name="Kurbessoian T."/>
            <person name="Berby B."/>
            <person name="Fontaine J."/>
            <person name="Livny J."/>
            <person name="Gnirke A."/>
            <person name="Stajich J.E."/>
            <person name="Cuomo C.A."/>
        </authorList>
    </citation>
    <scope>NUCLEOTIDE SEQUENCE [LARGE SCALE GENOMIC DNA]</scope>
    <source>
        <strain evidence="4">CBS 291.66</strain>
    </source>
</reference>
<dbReference type="EMBL" id="JARTCD010000003">
    <property type="protein sequence ID" value="KAJ8662964.1"/>
    <property type="molecule type" value="Genomic_DNA"/>
</dbReference>
<keyword evidence="5" id="KW-1185">Reference proteome</keyword>
<evidence type="ECO:0000256" key="1">
    <source>
        <dbReference type="SAM" id="MobiDB-lite"/>
    </source>
</evidence>
<evidence type="ECO:0000313" key="4">
    <source>
        <dbReference type="EMBL" id="KAJ8662964.1"/>
    </source>
</evidence>
<feature type="signal peptide" evidence="3">
    <location>
        <begin position="1"/>
        <end position="23"/>
    </location>
</feature>
<name>A0AAD7Y372_9FUNG</name>
<protein>
    <submittedName>
        <fullName evidence="4">Uncharacterized protein</fullName>
    </submittedName>
</protein>
<keyword evidence="2" id="KW-0472">Membrane</keyword>
<dbReference type="Proteomes" id="UP001234581">
    <property type="component" value="Unassembled WGS sequence"/>
</dbReference>
<keyword evidence="3" id="KW-0732">Signal</keyword>
<dbReference type="AlphaFoldDB" id="A0AAD7Y372"/>
<keyword evidence="2" id="KW-1133">Transmembrane helix</keyword>
<feature type="region of interest" description="Disordered" evidence="1">
    <location>
        <begin position="32"/>
        <end position="51"/>
    </location>
</feature>
<accession>A0AAD7Y372</accession>
<evidence type="ECO:0000256" key="3">
    <source>
        <dbReference type="SAM" id="SignalP"/>
    </source>
</evidence>
<proteinExistence type="predicted"/>
<dbReference type="GeneID" id="83208558"/>
<feature type="compositionally biased region" description="Pro residues" evidence="1">
    <location>
        <begin position="41"/>
        <end position="51"/>
    </location>
</feature>
<sequence>MPNRNVFFILFAILALLSVPACANQATIHDNPTLLNESPTNPQPSFPDYPSEPPRLGEIYDTLPLLMNWKLAYLFTVITLCFMLTNYFLNACEDHLDNNDKVDMGYSNSQQHSEETIGLLAENTTIVTATGVYGALTKASHKKDLITLQ</sequence>
<dbReference type="RefSeq" id="XP_058347876.1">
    <property type="nucleotide sequence ID" value="XM_058481238.1"/>
</dbReference>
<feature type="chain" id="PRO_5042270500" evidence="3">
    <location>
        <begin position="24"/>
        <end position="149"/>
    </location>
</feature>
<evidence type="ECO:0000313" key="5">
    <source>
        <dbReference type="Proteomes" id="UP001234581"/>
    </source>
</evidence>
<organism evidence="4 5">
    <name type="scientific">Lichtheimia ornata</name>
    <dbReference type="NCBI Taxonomy" id="688661"/>
    <lineage>
        <taxon>Eukaryota</taxon>
        <taxon>Fungi</taxon>
        <taxon>Fungi incertae sedis</taxon>
        <taxon>Mucoromycota</taxon>
        <taxon>Mucoromycotina</taxon>
        <taxon>Mucoromycetes</taxon>
        <taxon>Mucorales</taxon>
        <taxon>Lichtheimiaceae</taxon>
        <taxon>Lichtheimia</taxon>
    </lineage>
</organism>
<gene>
    <name evidence="4" type="ORF">O0I10_001140</name>
</gene>
<keyword evidence="2" id="KW-0812">Transmembrane</keyword>